<accession>A0A8D7B5S4</accession>
<dbReference type="EMBL" id="HG996467">
    <property type="protein sequence ID" value="CAG1860991.1"/>
    <property type="molecule type" value="Genomic_DNA"/>
</dbReference>
<gene>
    <name evidence="1" type="ORF">GSMUA_58850.1</name>
</gene>
<proteinExistence type="predicted"/>
<organism evidence="1">
    <name type="scientific">Musa acuminata subsp. malaccensis</name>
    <name type="common">Wild banana</name>
    <name type="synonym">Musa malaccensis</name>
    <dbReference type="NCBI Taxonomy" id="214687"/>
    <lineage>
        <taxon>Eukaryota</taxon>
        <taxon>Viridiplantae</taxon>
        <taxon>Streptophyta</taxon>
        <taxon>Embryophyta</taxon>
        <taxon>Tracheophyta</taxon>
        <taxon>Spermatophyta</taxon>
        <taxon>Magnoliopsida</taxon>
        <taxon>Liliopsida</taxon>
        <taxon>Zingiberales</taxon>
        <taxon>Musaceae</taxon>
        <taxon>Musa</taxon>
    </lineage>
</organism>
<protein>
    <submittedName>
        <fullName evidence="1">(wild Malaysian banana) hypothetical protein</fullName>
    </submittedName>
</protein>
<evidence type="ECO:0000313" key="1">
    <source>
        <dbReference type="EMBL" id="CAG1860991.1"/>
    </source>
</evidence>
<sequence length="53" mass="5845">MAAAEEGPEPLKYQTLALKVSTHCEGCKREVKRILNMEGFVQHLSLSLSLSLS</sequence>
<dbReference type="AlphaFoldDB" id="A0A8D7B5S4"/>
<name>A0A8D7B5S4_MUSAM</name>
<reference evidence="1" key="1">
    <citation type="submission" date="2021-03" db="EMBL/GenBank/DDBJ databases">
        <authorList>
            <consortium name="Genoscope - CEA"/>
            <person name="William W."/>
        </authorList>
    </citation>
    <scope>NUCLEOTIDE SEQUENCE</scope>
    <source>
        <strain evidence="1">Doubled-haploid Pahang</strain>
    </source>
</reference>
<feature type="non-terminal residue" evidence="1">
    <location>
        <position position="53"/>
    </location>
</feature>